<evidence type="ECO:0000256" key="1">
    <source>
        <dbReference type="SAM" id="Phobius"/>
    </source>
</evidence>
<keyword evidence="1" id="KW-0812">Transmembrane</keyword>
<reference evidence="2" key="1">
    <citation type="journal article" date="2014" name="Front. Microbiol.">
        <title>High frequency of phylogenetically diverse reductive dehalogenase-homologous genes in deep subseafloor sedimentary metagenomes.</title>
        <authorList>
            <person name="Kawai M."/>
            <person name="Futagami T."/>
            <person name="Toyoda A."/>
            <person name="Takaki Y."/>
            <person name="Nishi S."/>
            <person name="Hori S."/>
            <person name="Arai W."/>
            <person name="Tsubouchi T."/>
            <person name="Morono Y."/>
            <person name="Uchiyama I."/>
            <person name="Ito T."/>
            <person name="Fujiyama A."/>
            <person name="Inagaki F."/>
            <person name="Takami H."/>
        </authorList>
    </citation>
    <scope>NUCLEOTIDE SEQUENCE</scope>
    <source>
        <strain evidence="2">Expedition CK06-06</strain>
    </source>
</reference>
<dbReference type="AlphaFoldDB" id="X1E2M0"/>
<comment type="caution">
    <text evidence="2">The sequence shown here is derived from an EMBL/GenBank/DDBJ whole genome shotgun (WGS) entry which is preliminary data.</text>
</comment>
<sequence>NNVLKCLIGIPIIGLLIYFLVKGFFTEMIAFAYVSLAVLVFGVGYSVFKIIKTKFLNS</sequence>
<organism evidence="2">
    <name type="scientific">marine sediment metagenome</name>
    <dbReference type="NCBI Taxonomy" id="412755"/>
    <lineage>
        <taxon>unclassified sequences</taxon>
        <taxon>metagenomes</taxon>
        <taxon>ecological metagenomes</taxon>
    </lineage>
</organism>
<keyword evidence="1" id="KW-1133">Transmembrane helix</keyword>
<feature type="transmembrane region" description="Helical" evidence="1">
    <location>
        <begin position="7"/>
        <end position="25"/>
    </location>
</feature>
<name>X1E2M0_9ZZZZ</name>
<keyword evidence="1" id="KW-0472">Membrane</keyword>
<protein>
    <submittedName>
        <fullName evidence="2">Uncharacterized protein</fullName>
    </submittedName>
</protein>
<gene>
    <name evidence="2" type="ORF">S01H4_45927</name>
</gene>
<evidence type="ECO:0000313" key="2">
    <source>
        <dbReference type="EMBL" id="GAH02913.1"/>
    </source>
</evidence>
<feature type="transmembrane region" description="Helical" evidence="1">
    <location>
        <begin position="31"/>
        <end position="51"/>
    </location>
</feature>
<feature type="non-terminal residue" evidence="2">
    <location>
        <position position="1"/>
    </location>
</feature>
<accession>X1E2M0</accession>
<dbReference type="EMBL" id="BART01025608">
    <property type="protein sequence ID" value="GAH02913.1"/>
    <property type="molecule type" value="Genomic_DNA"/>
</dbReference>
<proteinExistence type="predicted"/>